<name>A0A5C6FQW3_9PLAN</name>
<comment type="caution">
    <text evidence="4">The sequence shown here is derived from an EMBL/GenBank/DDBJ whole genome shotgun (WGS) entry which is preliminary data.</text>
</comment>
<dbReference type="PROSITE" id="PS00018">
    <property type="entry name" value="EF_HAND_1"/>
    <property type="match status" value="3"/>
</dbReference>
<keyword evidence="2" id="KW-0732">Signal</keyword>
<dbReference type="Gene3D" id="1.10.238.10">
    <property type="entry name" value="EF-hand"/>
    <property type="match status" value="2"/>
</dbReference>
<evidence type="ECO:0000313" key="5">
    <source>
        <dbReference type="Proteomes" id="UP000316476"/>
    </source>
</evidence>
<feature type="chain" id="PRO_5022858215" evidence="2">
    <location>
        <begin position="24"/>
        <end position="289"/>
    </location>
</feature>
<organism evidence="4 5">
    <name type="scientific">Crateriforma conspicua</name>
    <dbReference type="NCBI Taxonomy" id="2527996"/>
    <lineage>
        <taxon>Bacteria</taxon>
        <taxon>Pseudomonadati</taxon>
        <taxon>Planctomycetota</taxon>
        <taxon>Planctomycetia</taxon>
        <taxon>Planctomycetales</taxon>
        <taxon>Planctomycetaceae</taxon>
        <taxon>Crateriforma</taxon>
    </lineage>
</organism>
<feature type="domain" description="EF-hand" evidence="3">
    <location>
        <begin position="156"/>
        <end position="191"/>
    </location>
</feature>
<dbReference type="SUPFAM" id="SSF47473">
    <property type="entry name" value="EF-hand"/>
    <property type="match status" value="1"/>
</dbReference>
<feature type="compositionally biased region" description="Basic and acidic residues" evidence="1">
    <location>
        <begin position="148"/>
        <end position="158"/>
    </location>
</feature>
<evidence type="ECO:0000256" key="1">
    <source>
        <dbReference type="SAM" id="MobiDB-lite"/>
    </source>
</evidence>
<proteinExistence type="predicted"/>
<dbReference type="EMBL" id="SJPZ01000001">
    <property type="protein sequence ID" value="TWU65279.1"/>
    <property type="molecule type" value="Genomic_DNA"/>
</dbReference>
<evidence type="ECO:0000259" key="3">
    <source>
        <dbReference type="PROSITE" id="PS50222"/>
    </source>
</evidence>
<feature type="compositionally biased region" description="Gly residues" evidence="1">
    <location>
        <begin position="188"/>
        <end position="211"/>
    </location>
</feature>
<feature type="region of interest" description="Disordered" evidence="1">
    <location>
        <begin position="24"/>
        <end position="73"/>
    </location>
</feature>
<feature type="domain" description="EF-hand" evidence="3">
    <location>
        <begin position="77"/>
        <end position="112"/>
    </location>
</feature>
<feature type="compositionally biased region" description="Gly residues" evidence="1">
    <location>
        <begin position="27"/>
        <end position="54"/>
    </location>
</feature>
<feature type="domain" description="EF-hand" evidence="3">
    <location>
        <begin position="220"/>
        <end position="255"/>
    </location>
</feature>
<dbReference type="OrthoDB" id="290123at2"/>
<dbReference type="RefSeq" id="WP_146411089.1">
    <property type="nucleotide sequence ID" value="NZ_SJPZ01000001.1"/>
</dbReference>
<feature type="region of interest" description="Disordered" evidence="1">
    <location>
        <begin position="91"/>
        <end position="158"/>
    </location>
</feature>
<protein>
    <submittedName>
        <fullName evidence="4">EF hand</fullName>
    </submittedName>
</protein>
<dbReference type="InterPro" id="IPR018247">
    <property type="entry name" value="EF_Hand_1_Ca_BS"/>
</dbReference>
<feature type="signal peptide" evidence="2">
    <location>
        <begin position="1"/>
        <end position="23"/>
    </location>
</feature>
<accession>A0A5C6FQW3</accession>
<feature type="compositionally biased region" description="Gly residues" evidence="1">
    <location>
        <begin position="112"/>
        <end position="137"/>
    </location>
</feature>
<dbReference type="InterPro" id="IPR011992">
    <property type="entry name" value="EF-hand-dom_pair"/>
</dbReference>
<evidence type="ECO:0000256" key="2">
    <source>
        <dbReference type="SAM" id="SignalP"/>
    </source>
</evidence>
<sequence precursor="true">MKFTLPLVMASVLAVLVTSAIQAQPPGGRGQGGPGFGGQGFGGPGRGGPDFGGPGGPPPNAIAEALDTDGDHVISGAEIQKAVDALKKLDRNGDGRLSNDEFDPMGPRSFGGPDGRGPGGGGPGGRGPDGRGDGGGFVSRIMSFDENGDGKVSKDELPARMQMALDRYDANKDGVLDQDELDKASAGAGPGNRGGRGPGPGGPGSGGPGGERGGERGGPPSPDQFVREAMEFDADGDGKLDAGELAKAAEQLMRRGPGGPDGRGGPGFGGEGGPRGQGGRAGGRPQRPN</sequence>
<dbReference type="PROSITE" id="PS50222">
    <property type="entry name" value="EF_HAND_2"/>
    <property type="match status" value="3"/>
</dbReference>
<dbReference type="Pfam" id="PF13202">
    <property type="entry name" value="EF-hand_5"/>
    <property type="match status" value="2"/>
</dbReference>
<dbReference type="AlphaFoldDB" id="A0A5C6FQW3"/>
<feature type="compositionally biased region" description="Gly residues" evidence="1">
    <location>
        <begin position="256"/>
        <end position="282"/>
    </location>
</feature>
<gene>
    <name evidence="4" type="ORF">V7x_08250</name>
</gene>
<feature type="region of interest" description="Disordered" evidence="1">
    <location>
        <begin position="170"/>
        <end position="289"/>
    </location>
</feature>
<dbReference type="GO" id="GO:0005509">
    <property type="term" value="F:calcium ion binding"/>
    <property type="evidence" value="ECO:0007669"/>
    <property type="project" value="InterPro"/>
</dbReference>
<feature type="compositionally biased region" description="Basic and acidic residues" evidence="1">
    <location>
        <begin position="225"/>
        <end position="244"/>
    </location>
</feature>
<dbReference type="Pfam" id="PF13499">
    <property type="entry name" value="EF-hand_7"/>
    <property type="match status" value="1"/>
</dbReference>
<reference evidence="4 5" key="1">
    <citation type="submission" date="2019-02" db="EMBL/GenBank/DDBJ databases">
        <title>Deep-cultivation of Planctomycetes and their phenomic and genomic characterization uncovers novel biology.</title>
        <authorList>
            <person name="Wiegand S."/>
            <person name="Jogler M."/>
            <person name="Boedeker C."/>
            <person name="Pinto D."/>
            <person name="Vollmers J."/>
            <person name="Rivas-Marin E."/>
            <person name="Kohn T."/>
            <person name="Peeters S.H."/>
            <person name="Heuer A."/>
            <person name="Rast P."/>
            <person name="Oberbeckmann S."/>
            <person name="Bunk B."/>
            <person name="Jeske O."/>
            <person name="Meyerdierks A."/>
            <person name="Storesund J.E."/>
            <person name="Kallscheuer N."/>
            <person name="Luecker S."/>
            <person name="Lage O.M."/>
            <person name="Pohl T."/>
            <person name="Merkel B.J."/>
            <person name="Hornburger P."/>
            <person name="Mueller R.-W."/>
            <person name="Bruemmer F."/>
            <person name="Labrenz M."/>
            <person name="Spormann A.M."/>
            <person name="Op Den Camp H."/>
            <person name="Overmann J."/>
            <person name="Amann R."/>
            <person name="Jetten M.S.M."/>
            <person name="Mascher T."/>
            <person name="Medema M.H."/>
            <person name="Devos D.P."/>
            <person name="Kaster A.-K."/>
            <person name="Ovreas L."/>
            <person name="Rohde M."/>
            <person name="Galperin M.Y."/>
            <person name="Jogler C."/>
        </authorList>
    </citation>
    <scope>NUCLEOTIDE SEQUENCE [LARGE SCALE GENOMIC DNA]</scope>
    <source>
        <strain evidence="4 5">V7</strain>
    </source>
</reference>
<evidence type="ECO:0000313" key="4">
    <source>
        <dbReference type="EMBL" id="TWU65279.1"/>
    </source>
</evidence>
<dbReference type="Proteomes" id="UP000316476">
    <property type="component" value="Unassembled WGS sequence"/>
</dbReference>
<dbReference type="InterPro" id="IPR002048">
    <property type="entry name" value="EF_hand_dom"/>
</dbReference>
<dbReference type="SMART" id="SM00054">
    <property type="entry name" value="EFh"/>
    <property type="match status" value="3"/>
</dbReference>